<evidence type="ECO:0000256" key="1">
    <source>
        <dbReference type="SAM" id="Phobius"/>
    </source>
</evidence>
<keyword evidence="4" id="KW-1185">Reference proteome</keyword>
<evidence type="ECO:0000256" key="2">
    <source>
        <dbReference type="SAM" id="SignalP"/>
    </source>
</evidence>
<name>A0ABU2ZTH9_9ALTE</name>
<evidence type="ECO:0008006" key="5">
    <source>
        <dbReference type="Google" id="ProtNLM"/>
    </source>
</evidence>
<dbReference type="Proteomes" id="UP001253545">
    <property type="component" value="Unassembled WGS sequence"/>
</dbReference>
<feature type="transmembrane region" description="Helical" evidence="1">
    <location>
        <begin position="178"/>
        <end position="196"/>
    </location>
</feature>
<sequence length="200" mass="20997">MIRKLKLALSATLLICASVANATMLTGTLTVDNSQSVYLSTDDNTQGVLIGTGSNWTVTDSVLGNLIAGTNYYLHVYGENITGPHAFLGDFNLSGTDHVFSNGSNSLLTNTTDWQVSNSGWSNYTTVTSYGLNGVSPWGTRSGIDSNAEWIWTSGSNVAGATAYFTTAITATTNPQSASAPGIVALLLLSIGGIFARRRT</sequence>
<dbReference type="RefSeq" id="WP_311369230.1">
    <property type="nucleotide sequence ID" value="NZ_JAVRHX010000003.1"/>
</dbReference>
<keyword evidence="1" id="KW-0812">Transmembrane</keyword>
<gene>
    <name evidence="3" type="ORF">RM552_12725</name>
</gene>
<protein>
    <recommendedName>
        <fullName evidence="5">PEP-CTERM sorting domain-containing protein</fullName>
    </recommendedName>
</protein>
<dbReference type="EMBL" id="JAVRHX010000003">
    <property type="protein sequence ID" value="MDT0595715.1"/>
    <property type="molecule type" value="Genomic_DNA"/>
</dbReference>
<evidence type="ECO:0000313" key="3">
    <source>
        <dbReference type="EMBL" id="MDT0595715.1"/>
    </source>
</evidence>
<proteinExistence type="predicted"/>
<evidence type="ECO:0000313" key="4">
    <source>
        <dbReference type="Proteomes" id="UP001253545"/>
    </source>
</evidence>
<accession>A0ABU2ZTH9</accession>
<comment type="caution">
    <text evidence="3">The sequence shown here is derived from an EMBL/GenBank/DDBJ whole genome shotgun (WGS) entry which is preliminary data.</text>
</comment>
<feature type="signal peptide" evidence="2">
    <location>
        <begin position="1"/>
        <end position="22"/>
    </location>
</feature>
<organism evidence="3 4">
    <name type="scientific">Glaciecola petra</name>
    <dbReference type="NCBI Taxonomy" id="3075602"/>
    <lineage>
        <taxon>Bacteria</taxon>
        <taxon>Pseudomonadati</taxon>
        <taxon>Pseudomonadota</taxon>
        <taxon>Gammaproteobacteria</taxon>
        <taxon>Alteromonadales</taxon>
        <taxon>Alteromonadaceae</taxon>
        <taxon>Glaciecola</taxon>
    </lineage>
</organism>
<feature type="chain" id="PRO_5045685693" description="PEP-CTERM sorting domain-containing protein" evidence="2">
    <location>
        <begin position="23"/>
        <end position="200"/>
    </location>
</feature>
<keyword evidence="1" id="KW-1133">Transmembrane helix</keyword>
<keyword evidence="2" id="KW-0732">Signal</keyword>
<reference evidence="3 4" key="1">
    <citation type="submission" date="2023-09" db="EMBL/GenBank/DDBJ databases">
        <authorList>
            <person name="Rey-Velasco X."/>
        </authorList>
    </citation>
    <scope>NUCLEOTIDE SEQUENCE [LARGE SCALE GENOMIC DNA]</scope>
    <source>
        <strain evidence="3 4">P117</strain>
    </source>
</reference>
<keyword evidence="1" id="KW-0472">Membrane</keyword>